<dbReference type="EMBL" id="LFJC01000003">
    <property type="protein sequence ID" value="PIT00649.1"/>
    <property type="molecule type" value="Genomic_DNA"/>
</dbReference>
<name>A0A2M6U7T6_9BRAD</name>
<dbReference type="CDD" id="cd07385">
    <property type="entry name" value="MPP_YkuE_C"/>
    <property type="match status" value="1"/>
</dbReference>
<dbReference type="InterPro" id="IPR029052">
    <property type="entry name" value="Metallo-depent_PP-like"/>
</dbReference>
<evidence type="ECO:0000313" key="5">
    <source>
        <dbReference type="Proteomes" id="UP000228930"/>
    </source>
</evidence>
<dbReference type="Proteomes" id="UP000228930">
    <property type="component" value="Unassembled WGS sequence"/>
</dbReference>
<dbReference type="GO" id="GO:0046872">
    <property type="term" value="F:metal ion binding"/>
    <property type="evidence" value="ECO:0007669"/>
    <property type="project" value="UniProtKB-KW"/>
</dbReference>
<keyword evidence="5" id="KW-1185">Reference proteome</keyword>
<dbReference type="GO" id="GO:0016020">
    <property type="term" value="C:membrane"/>
    <property type="evidence" value="ECO:0007669"/>
    <property type="project" value="GOC"/>
</dbReference>
<dbReference type="InterPro" id="IPR051158">
    <property type="entry name" value="Metallophosphoesterase_sf"/>
</dbReference>
<proteinExistence type="predicted"/>
<accession>A0A2M6U7T6</accession>
<keyword evidence="2" id="KW-0378">Hydrolase</keyword>
<dbReference type="AlphaFoldDB" id="A0A2M6U7T6"/>
<evidence type="ECO:0000256" key="1">
    <source>
        <dbReference type="ARBA" id="ARBA00022723"/>
    </source>
</evidence>
<dbReference type="Gene3D" id="3.60.21.10">
    <property type="match status" value="1"/>
</dbReference>
<organism evidence="4 5">
    <name type="scientific">Bradyrhizobium nitroreducens</name>
    <dbReference type="NCBI Taxonomy" id="709803"/>
    <lineage>
        <taxon>Bacteria</taxon>
        <taxon>Pseudomonadati</taxon>
        <taxon>Pseudomonadota</taxon>
        <taxon>Alphaproteobacteria</taxon>
        <taxon>Hyphomicrobiales</taxon>
        <taxon>Nitrobacteraceae</taxon>
        <taxon>Bradyrhizobium</taxon>
    </lineage>
</organism>
<dbReference type="RefSeq" id="WP_100175868.1">
    <property type="nucleotide sequence ID" value="NZ_LFJC01000003.1"/>
</dbReference>
<evidence type="ECO:0000256" key="2">
    <source>
        <dbReference type="ARBA" id="ARBA00022801"/>
    </source>
</evidence>
<keyword evidence="1" id="KW-0479">Metal-binding</keyword>
<dbReference type="GO" id="GO:0009245">
    <property type="term" value="P:lipid A biosynthetic process"/>
    <property type="evidence" value="ECO:0007669"/>
    <property type="project" value="TreeGrafter"/>
</dbReference>
<dbReference type="GO" id="GO:0008758">
    <property type="term" value="F:UDP-2,3-diacylglucosamine hydrolase activity"/>
    <property type="evidence" value="ECO:0007669"/>
    <property type="project" value="TreeGrafter"/>
</dbReference>
<gene>
    <name evidence="4" type="ORF">TSA1_07610</name>
</gene>
<dbReference type="InterPro" id="IPR004843">
    <property type="entry name" value="Calcineurin-like_PHP"/>
</dbReference>
<evidence type="ECO:0000259" key="3">
    <source>
        <dbReference type="Pfam" id="PF00149"/>
    </source>
</evidence>
<dbReference type="Pfam" id="PF00149">
    <property type="entry name" value="Metallophos"/>
    <property type="match status" value="1"/>
</dbReference>
<dbReference type="SUPFAM" id="SSF56300">
    <property type="entry name" value="Metallo-dependent phosphatases"/>
    <property type="match status" value="1"/>
</dbReference>
<protein>
    <submittedName>
        <fullName evidence="4">Metallophosphoesterase</fullName>
    </submittedName>
</protein>
<dbReference type="PANTHER" id="PTHR31302:SF31">
    <property type="entry name" value="PHOSPHODIESTERASE YAEI"/>
    <property type="match status" value="1"/>
</dbReference>
<sequence length="318" mass="34591">MITRRHFIRSIGGLSALGISTAAYGVGVEPVLRLRVTRYHPTPRQWPKDFPLKIAAIADIHACDPWMSLERIEGIVERTNALKPDIIVLLGDYVAGLHHVTRLIPSREWARVLAGLKAPLGVHAVMGNHDYWDDRTVQRAGHGPTIAHRALEAAGIPVYENDVVRLSKDGRSFWLAGLGDQLAYYPSKRYGRAHRLGADDLAGTLAKISDDAPVILLAHEPNIAPLVPARVALQLSGHTHGGQVRLLGWSPAVSPKNGMRLAYGHFRLKCDLIVSGGLGCSIMPVRVGVPPEIVEVTLGRTGLVVSDSVFERSGDRFA</sequence>
<evidence type="ECO:0000313" key="4">
    <source>
        <dbReference type="EMBL" id="PIT00649.1"/>
    </source>
</evidence>
<comment type="caution">
    <text evidence="4">The sequence shown here is derived from an EMBL/GenBank/DDBJ whole genome shotgun (WGS) entry which is preliminary data.</text>
</comment>
<reference evidence="4 5" key="1">
    <citation type="submission" date="2015-06" db="EMBL/GenBank/DDBJ databases">
        <title>Comparative genome analysis of nirS-carrying Bradyrhizobium sp. strains.</title>
        <authorList>
            <person name="Ishii S."/>
            <person name="Jang J."/>
            <person name="Nishizawa T."/>
            <person name="Senoo K."/>
        </authorList>
    </citation>
    <scope>NUCLEOTIDE SEQUENCE [LARGE SCALE GENOMIC DNA]</scope>
    <source>
        <strain evidence="4 5">TSA1</strain>
    </source>
</reference>
<feature type="domain" description="Calcineurin-like phosphoesterase" evidence="3">
    <location>
        <begin position="52"/>
        <end position="241"/>
    </location>
</feature>
<dbReference type="PANTHER" id="PTHR31302">
    <property type="entry name" value="TRANSMEMBRANE PROTEIN WITH METALLOPHOSPHOESTERASE DOMAIN-RELATED"/>
    <property type="match status" value="1"/>
</dbReference>